<reference evidence="4 5" key="1">
    <citation type="submission" date="2023-07" db="EMBL/GenBank/DDBJ databases">
        <title>Sorghum-associated microbial communities from plants grown in Nebraska, USA.</title>
        <authorList>
            <person name="Schachtman D."/>
        </authorList>
    </citation>
    <scope>NUCLEOTIDE SEQUENCE [LARGE SCALE GENOMIC DNA]</scope>
    <source>
        <strain evidence="4 5">2980</strain>
    </source>
</reference>
<feature type="domain" description="SGNH" evidence="3">
    <location>
        <begin position="453"/>
        <end position="666"/>
    </location>
</feature>
<evidence type="ECO:0000256" key="1">
    <source>
        <dbReference type="SAM" id="Phobius"/>
    </source>
</evidence>
<evidence type="ECO:0000259" key="3">
    <source>
        <dbReference type="Pfam" id="PF19040"/>
    </source>
</evidence>
<evidence type="ECO:0000313" key="4">
    <source>
        <dbReference type="EMBL" id="MDR6866329.1"/>
    </source>
</evidence>
<feature type="domain" description="Acyltransferase 3" evidence="2">
    <location>
        <begin position="15"/>
        <end position="344"/>
    </location>
</feature>
<accession>A0ABU1S9P9</accession>
<evidence type="ECO:0000259" key="2">
    <source>
        <dbReference type="Pfam" id="PF01757"/>
    </source>
</evidence>
<dbReference type="InterPro" id="IPR050879">
    <property type="entry name" value="Acyltransferase_3"/>
</dbReference>
<dbReference type="EMBL" id="JAVDUM010000003">
    <property type="protein sequence ID" value="MDR6866329.1"/>
    <property type="molecule type" value="Genomic_DNA"/>
</dbReference>
<feature type="transmembrane region" description="Helical" evidence="1">
    <location>
        <begin position="19"/>
        <end position="35"/>
    </location>
</feature>
<keyword evidence="1" id="KW-0472">Membrane</keyword>
<dbReference type="InterPro" id="IPR002656">
    <property type="entry name" value="Acyl_transf_3_dom"/>
</dbReference>
<dbReference type="Pfam" id="PF01757">
    <property type="entry name" value="Acyl_transf_3"/>
    <property type="match status" value="1"/>
</dbReference>
<feature type="transmembrane region" description="Helical" evidence="1">
    <location>
        <begin position="260"/>
        <end position="280"/>
    </location>
</feature>
<comment type="caution">
    <text evidence="4">The sequence shown here is derived from an EMBL/GenBank/DDBJ whole genome shotgun (WGS) entry which is preliminary data.</text>
</comment>
<evidence type="ECO:0000313" key="5">
    <source>
        <dbReference type="Proteomes" id="UP001259347"/>
    </source>
</evidence>
<name>A0ABU1S9P9_9MICO</name>
<dbReference type="PANTHER" id="PTHR23028:SF53">
    <property type="entry name" value="ACYL_TRANSF_3 DOMAIN-CONTAINING PROTEIN"/>
    <property type="match status" value="1"/>
</dbReference>
<feature type="transmembrane region" description="Helical" evidence="1">
    <location>
        <begin position="326"/>
        <end position="346"/>
    </location>
</feature>
<dbReference type="Proteomes" id="UP001259347">
    <property type="component" value="Unassembled WGS sequence"/>
</dbReference>
<gene>
    <name evidence="4" type="ORF">J2Y69_000921</name>
</gene>
<feature type="transmembrane region" description="Helical" evidence="1">
    <location>
        <begin position="175"/>
        <end position="196"/>
    </location>
</feature>
<proteinExistence type="predicted"/>
<dbReference type="RefSeq" id="WP_310018035.1">
    <property type="nucleotide sequence ID" value="NZ_JAVDUM010000003.1"/>
</dbReference>
<feature type="transmembrane region" description="Helical" evidence="1">
    <location>
        <begin position="234"/>
        <end position="254"/>
    </location>
</feature>
<dbReference type="Pfam" id="PF19040">
    <property type="entry name" value="SGNH"/>
    <property type="match status" value="1"/>
</dbReference>
<organism evidence="4 5">
    <name type="scientific">Microbacterium resistens</name>
    <dbReference type="NCBI Taxonomy" id="156977"/>
    <lineage>
        <taxon>Bacteria</taxon>
        <taxon>Bacillati</taxon>
        <taxon>Actinomycetota</taxon>
        <taxon>Actinomycetes</taxon>
        <taxon>Micrococcales</taxon>
        <taxon>Microbacteriaceae</taxon>
        <taxon>Microbacterium</taxon>
    </lineage>
</organism>
<feature type="transmembrane region" description="Helical" evidence="1">
    <location>
        <begin position="41"/>
        <end position="59"/>
    </location>
</feature>
<keyword evidence="1" id="KW-0812">Transmembrane</keyword>
<feature type="transmembrane region" description="Helical" evidence="1">
    <location>
        <begin position="149"/>
        <end position="168"/>
    </location>
</feature>
<feature type="transmembrane region" description="Helical" evidence="1">
    <location>
        <begin position="301"/>
        <end position="320"/>
    </location>
</feature>
<sequence>MSAPEATPPRALYRHDIDGLRAVAILLVVVYHVWIGRVSGGVDVFLMISAFFLTLSFVRRIESGSPLRIVSFLAGRFRRLLPAAAVAIALTLGAGWLLMPATAWPSLWREGWASLGYFQNWVLAGEGVDYYARDSVLASPLQHFWSLSVQGQVFVLWPVIFLLGALLVRWTRRSATVILAVLFGILFAASLAFSIVETQSLQSFAYFDTRTRLWEFAAGSLVALMVPHIRLNRVLGAILGWVGLAAIVACGMVIDVRGGFPGYLALWPVIATALVILSGAQETAGGPARFLAARPVRAAGRDAYALYLVHWPVLILWLTVRRETHASFLDGAAIIAISLLLARLLTMFVERPLRLPAGERGSLPRNLGVIAACVALVAAVSVPWQVSARAQAQAYAEAHAEDYLGAGAIDDGDATRVGDTDAPLLPQPIDLEDEWVSLPDYCSGRLAPAASSLRDTCTQTSGADRAEKLIVVIGDSHAEQMTGALLPVAEKKGWGVMSLLLGGCSLEYRAPGTDENGEPVEPDECARWQQDALAHALAMSPDSVFTMVTRSSPDSADERVLEGIGDVADLFTGAGIRVFGMRDNPRSANDLYTCALEELDCDRPQGEVLQEVNPAEALSDRMTLLDFTPWLCPGGICRTEIGNVAVYLDDNHLTHAFTKTLAPAMRSQLGEYAQ</sequence>
<keyword evidence="1" id="KW-1133">Transmembrane helix</keyword>
<feature type="transmembrane region" description="Helical" evidence="1">
    <location>
        <begin position="80"/>
        <end position="99"/>
    </location>
</feature>
<keyword evidence="5" id="KW-1185">Reference proteome</keyword>
<dbReference type="InterPro" id="IPR043968">
    <property type="entry name" value="SGNH"/>
</dbReference>
<dbReference type="PANTHER" id="PTHR23028">
    <property type="entry name" value="ACETYLTRANSFERASE"/>
    <property type="match status" value="1"/>
</dbReference>
<protein>
    <submittedName>
        <fullName evidence="4">Peptidoglycan/LPS O-acetylase OafA/YrhL</fullName>
    </submittedName>
</protein>